<dbReference type="PANTHER" id="PTHR23088">
    <property type="entry name" value="NITRILASE-RELATED"/>
    <property type="match status" value="1"/>
</dbReference>
<evidence type="ECO:0000259" key="2">
    <source>
        <dbReference type="PROSITE" id="PS50263"/>
    </source>
</evidence>
<dbReference type="EMBL" id="QXLS01000005">
    <property type="protein sequence ID" value="RKA07136.1"/>
    <property type="molecule type" value="Genomic_DNA"/>
</dbReference>
<evidence type="ECO:0000313" key="10">
    <source>
        <dbReference type="EMBL" id="RKA07136.1"/>
    </source>
</evidence>
<proteinExistence type="inferred from homology"/>
<reference evidence="13 14" key="2">
    <citation type="submission" date="2018-06" db="EMBL/GenBank/DDBJ databases">
        <authorList>
            <consortium name="GenomeTrakr: Next Generation Sequencing Network for Food Pathogen Tracability"/>
        </authorList>
    </citation>
    <scope>NUCLEOTIDE SEQUENCE [LARGE SCALE GENOMIC DNA]</scope>
    <source>
        <strain evidence="7 18">CFSAN063727</strain>
        <strain evidence="3 13">FDA00007096</strain>
        <strain evidence="4 14">FDA00008584</strain>
        <strain evidence="8 17">LS1344</strain>
    </source>
</reference>
<reference evidence="10 11" key="1">
    <citation type="journal article" date="2018" name="BMC Genomics">
        <title>Genes significantly associated with lineage II food isolates of Listeria monocytogenes.</title>
        <authorList>
            <person name="Pirone-Davies C."/>
            <person name="Chen Y."/>
            <person name="Pightling A."/>
            <person name="Ryan G."/>
            <person name="Wang Y."/>
            <person name="Yao K."/>
            <person name="Hoffmann M."/>
            <person name="Allard M.W."/>
        </authorList>
    </citation>
    <scope>NUCLEOTIDE SEQUENCE [LARGE SCALE GENOMIC DNA]</scope>
    <source>
        <strain evidence="10 11">PNUSAL000550</strain>
    </source>
</reference>
<evidence type="ECO:0000313" key="16">
    <source>
        <dbReference type="Proteomes" id="UP000489121"/>
    </source>
</evidence>
<dbReference type="EMBL" id="AABGUK010000001">
    <property type="protein sequence ID" value="EAH4241374.1"/>
    <property type="molecule type" value="Genomic_DNA"/>
</dbReference>
<dbReference type="Pfam" id="PF00795">
    <property type="entry name" value="CN_hydrolase"/>
    <property type="match status" value="1"/>
</dbReference>
<dbReference type="EC" id="3.5.1.111" evidence="10"/>
<dbReference type="SUPFAM" id="SSF56317">
    <property type="entry name" value="Carbon-nitrogen hydrolase"/>
    <property type="match status" value="1"/>
</dbReference>
<sequence>MWKLALCQTDVVFKYPDANYARIEKAIVEAAKNGADIAVLPEMWNTGYALNELAGVADLNGERTKEFLATLSEKHQIAIIGGSVSISEGTKFSNTMYAFDKYGGLLSSYKKVHLFQLMNEHLYLEAGNDTNLFRLDGVSCAGFICYDIRFPEWIRKHTSEGSEVIFVSAQWPAERVTQWEQLLIARAIENQAFVVAVNRVGDDPNNHFNGHSLVIDPLGNIVAHGGEDEGNIYAEIDLKLVAETRGIIPVFTDRRPELY</sequence>
<dbReference type="InterPro" id="IPR036526">
    <property type="entry name" value="C-N_Hydrolase_sf"/>
</dbReference>
<dbReference type="Proteomes" id="UP000272537">
    <property type="component" value="Unassembled WGS sequence"/>
</dbReference>
<name>A0A0B8R8G4_LISMN</name>
<dbReference type="EMBL" id="AABBZO010000024">
    <property type="protein sequence ID" value="EAG4463551.1"/>
    <property type="molecule type" value="Genomic_DNA"/>
</dbReference>
<evidence type="ECO:0000313" key="4">
    <source>
        <dbReference type="EMBL" id="EAD1185686.1"/>
    </source>
</evidence>
<reference evidence="12 15" key="3">
    <citation type="submission" date="2018-06" db="EMBL/GenBank/DDBJ databases">
        <authorList>
            <consortium name="PulseNet: The National Subtyping Network for Foodborne Disease Surveillance"/>
            <person name="Tarr C.L."/>
            <person name="Trees E."/>
            <person name="Katz L.S."/>
            <person name="Carleton-Romer H.A."/>
            <person name="Stroika S."/>
            <person name="Kucerova Z."/>
            <person name="Roache K.F."/>
            <person name="Sabol A.L."/>
            <person name="Besser J."/>
            <person name="Gerner-Smidt P."/>
        </authorList>
    </citation>
    <scope>NUCLEOTIDE SEQUENCE [LARGE SCALE GENOMIC DNA]</scope>
    <source>
        <strain evidence="5 12">PNUSAL000134</strain>
        <strain evidence="6 15">PNUSAL002298</strain>
        <strain evidence="9 16">PNUSAL005692</strain>
    </source>
</reference>
<evidence type="ECO:0000313" key="15">
    <source>
        <dbReference type="Proteomes" id="UP000478682"/>
    </source>
</evidence>
<evidence type="ECO:0000313" key="7">
    <source>
        <dbReference type="EMBL" id="EAG4463551.1"/>
    </source>
</evidence>
<dbReference type="CDD" id="cd07583">
    <property type="entry name" value="nitrilase_5"/>
    <property type="match status" value="1"/>
</dbReference>
<dbReference type="RefSeq" id="WP_010958705.1">
    <property type="nucleotide sequence ID" value="NC_021825.2"/>
</dbReference>
<organism evidence="4 14">
    <name type="scientific">Listeria monocytogenes</name>
    <dbReference type="NCBI Taxonomy" id="1639"/>
    <lineage>
        <taxon>Bacteria</taxon>
        <taxon>Bacillati</taxon>
        <taxon>Bacillota</taxon>
        <taxon>Bacilli</taxon>
        <taxon>Bacillales</taxon>
        <taxon>Listeriaceae</taxon>
        <taxon>Listeria</taxon>
    </lineage>
</organism>
<dbReference type="Proteomes" id="UP000403352">
    <property type="component" value="Unassembled WGS sequence"/>
</dbReference>
<dbReference type="Proteomes" id="UP000528151">
    <property type="component" value="Unassembled WGS sequence"/>
</dbReference>
<evidence type="ECO:0000313" key="8">
    <source>
        <dbReference type="EMBL" id="EAH4241374.1"/>
    </source>
</evidence>
<dbReference type="PANTHER" id="PTHR23088:SF27">
    <property type="entry name" value="DEAMINATED GLUTATHIONE AMIDASE"/>
    <property type="match status" value="1"/>
</dbReference>
<dbReference type="EMBL" id="AABATR010000005">
    <property type="protein sequence ID" value="EAG1893988.1"/>
    <property type="molecule type" value="Genomic_DNA"/>
</dbReference>
<dbReference type="EMBL" id="AAAIXK010000007">
    <property type="protein sequence ID" value="EAC5551322.1"/>
    <property type="molecule type" value="Genomic_DNA"/>
</dbReference>
<evidence type="ECO:0000313" key="13">
    <source>
        <dbReference type="Proteomes" id="UP000365297"/>
    </source>
</evidence>
<dbReference type="EMBL" id="AAALRN010000005">
    <property type="protein sequence ID" value="EAD1185686.1"/>
    <property type="molecule type" value="Genomic_DNA"/>
</dbReference>
<comment type="similarity">
    <text evidence="1">Belongs to the carbon-nitrogen hydrolase superfamily. NIT1/NIT2 family.</text>
</comment>
<evidence type="ECO:0000313" key="9">
    <source>
        <dbReference type="EMBL" id="ECY9783101.1"/>
    </source>
</evidence>
<evidence type="ECO:0000313" key="18">
    <source>
        <dbReference type="Proteomes" id="UP000528151"/>
    </source>
</evidence>
<gene>
    <name evidence="3" type="ORF">ARY78_12870</name>
    <name evidence="6" type="ORF">BB997_10255</name>
    <name evidence="7" type="ORF">CA369_14865</name>
    <name evidence="10" type="ORF">DYZ80_02348</name>
    <name evidence="8" type="ORF">E5F58_05080</name>
    <name evidence="9" type="ORF">F6515_08840</name>
    <name evidence="4" type="ORF">QD52_11430</name>
    <name evidence="5" type="ORF">Y261_13315</name>
</gene>
<evidence type="ECO:0000313" key="11">
    <source>
        <dbReference type="Proteomes" id="UP000272537"/>
    </source>
</evidence>
<dbReference type="KEGG" id="lmok:CQ02_01600"/>
<dbReference type="PROSITE" id="PS50263">
    <property type="entry name" value="CN_HYDROLASE"/>
    <property type="match status" value="1"/>
</dbReference>
<evidence type="ECO:0000256" key="1">
    <source>
        <dbReference type="ARBA" id="ARBA00010613"/>
    </source>
</evidence>
<dbReference type="EMBL" id="AALGDA010000024">
    <property type="protein sequence ID" value="ECY9783101.1"/>
    <property type="molecule type" value="Genomic_DNA"/>
</dbReference>
<evidence type="ECO:0000313" key="6">
    <source>
        <dbReference type="EMBL" id="EAG1893988.1"/>
    </source>
</evidence>
<protein>
    <submittedName>
        <fullName evidence="10">2-oxoglutaramate amidase</fullName>
        <ecNumber evidence="10">3.5.1.111</ecNumber>
    </submittedName>
    <submittedName>
        <fullName evidence="4">Carbon-nitrogen family hydrolase</fullName>
    </submittedName>
</protein>
<dbReference type="AlphaFoldDB" id="A0A0B8R8G4"/>
<evidence type="ECO:0000313" key="17">
    <source>
        <dbReference type="Proteomes" id="UP000527632"/>
    </source>
</evidence>
<dbReference type="Proteomes" id="UP000527632">
    <property type="component" value="Unassembled WGS sequence"/>
</dbReference>
<feature type="domain" description="CN hydrolase" evidence="2">
    <location>
        <begin position="2"/>
        <end position="238"/>
    </location>
</feature>
<dbReference type="EMBL" id="AAAREG010000014">
    <property type="protein sequence ID" value="EAE2355330.1"/>
    <property type="molecule type" value="Genomic_DNA"/>
</dbReference>
<evidence type="ECO:0000313" key="12">
    <source>
        <dbReference type="Proteomes" id="UP000336166"/>
    </source>
</evidence>
<evidence type="ECO:0000313" key="5">
    <source>
        <dbReference type="EMBL" id="EAE2355330.1"/>
    </source>
</evidence>
<comment type="caution">
    <text evidence="4">The sequence shown here is derived from an EMBL/GenBank/DDBJ whole genome shotgun (WGS) entry which is preliminary data.</text>
</comment>
<dbReference type="Gene3D" id="3.60.110.10">
    <property type="entry name" value="Carbon-nitrogen hydrolase"/>
    <property type="match status" value="1"/>
</dbReference>
<accession>A0A0B8R8G4</accession>
<dbReference type="GO" id="GO:0106008">
    <property type="term" value="F:2-oxoglutaramate amidase activity"/>
    <property type="evidence" value="ECO:0007669"/>
    <property type="project" value="UniProtKB-EC"/>
</dbReference>
<keyword evidence="4" id="KW-0378">Hydrolase</keyword>
<dbReference type="Proteomes" id="UP000336166">
    <property type="component" value="Unassembled WGS sequence"/>
</dbReference>
<dbReference type="Proteomes" id="UP000478682">
    <property type="component" value="Unassembled WGS sequence"/>
</dbReference>
<dbReference type="Proteomes" id="UP000489121">
    <property type="component" value="Unassembled WGS sequence"/>
</dbReference>
<evidence type="ECO:0000313" key="3">
    <source>
        <dbReference type="EMBL" id="EAC5551322.1"/>
    </source>
</evidence>
<dbReference type="Proteomes" id="UP000365297">
    <property type="component" value="Unassembled WGS sequence"/>
</dbReference>
<evidence type="ECO:0000313" key="14">
    <source>
        <dbReference type="Proteomes" id="UP000403352"/>
    </source>
</evidence>
<dbReference type="InterPro" id="IPR003010">
    <property type="entry name" value="C-N_Hydrolase"/>
</dbReference>